<evidence type="ECO:0000259" key="13">
    <source>
        <dbReference type="Pfam" id="PF02852"/>
    </source>
</evidence>
<dbReference type="Gene3D" id="3.30.390.30">
    <property type="match status" value="1"/>
</dbReference>
<geneLocation type="mitochondrion" evidence="16"/>
<dbReference type="OrthoDB" id="361797at2759"/>
<dbReference type="NCBIfam" id="NF003585">
    <property type="entry name" value="PRK05249.1"/>
    <property type="match status" value="1"/>
</dbReference>
<dbReference type="Gene3D" id="3.50.50.60">
    <property type="entry name" value="FAD/NAD(P)-binding domain"/>
    <property type="match status" value="2"/>
</dbReference>
<evidence type="ECO:0000256" key="7">
    <source>
        <dbReference type="ARBA" id="ARBA00022827"/>
    </source>
</evidence>
<comment type="function">
    <text evidence="1">Conversion of NADPH, generated by peripheral catabolic pathways, to NADH, which can enter the respiratory chain for energy generation.</text>
</comment>
<dbReference type="PIRSF" id="PIRSF000350">
    <property type="entry name" value="Mercury_reductase_MerA"/>
    <property type="match status" value="1"/>
</dbReference>
<dbReference type="SUPFAM" id="SSF55424">
    <property type="entry name" value="FAD/NAD-linked reductases, dimerisation (C-terminal) domain"/>
    <property type="match status" value="1"/>
</dbReference>
<reference evidence="15 17" key="1">
    <citation type="submission" date="2015-02" db="EMBL/GenBank/DDBJ databases">
        <authorList>
            <person name="Chooi Y.-H."/>
        </authorList>
    </citation>
    <scope>NUCLEOTIDE SEQUENCE [LARGE SCALE GENOMIC DNA]</scope>
    <source>
        <strain evidence="15">E3</strain>
    </source>
</reference>
<dbReference type="EMBL" id="CDSF01000097">
    <property type="protein sequence ID" value="CEP00060.1"/>
    <property type="molecule type" value="Genomic_DNA"/>
</dbReference>
<accession>A0A0G4IXL0</accession>
<keyword evidence="10 12" id="KW-0520">NAD</keyword>
<evidence type="ECO:0000259" key="14">
    <source>
        <dbReference type="Pfam" id="PF07992"/>
    </source>
</evidence>
<keyword evidence="12" id="KW-0547">Nucleotide-binding</keyword>
<sequence>MRLGLVWRRVLVGRRAPRRWLSTLRDEVADKFDLVVIGSGPAGQKCAINAAKMGKRVAIIDRGQMIGGVCVHTGTIPSKTFREAVLYLTGYRQRGFYGRDHQERDEILFTDILDRVKKVEGWETEIILSQLKRNNVAVIKGTASFIDEHRIQVDHDVSVGPDEVVHENAVIEFDHALIATGTYPARSPLYPFDSKYVFDSDTILSVTPGRVPKNMIVIGSGVIAMEYASMLNALQGSRVTIVDKAPGFLSFVDQEILDVLRDSMRSNGATFRLGEVVTGVDVKDGRVRVTLESNKVVKGDALLYAVGRQGNTAGLNLEAVGIPTSSRGLISVNASYQTSVPHIYAAGDVIGFPALASVSQEQGRIASNHMYNIPVDSTHAMFPYGIYTIPEISMVGQNEAELSKKKVAYETGVAKFDELAKGQMLGLKHGFLKVIFCPHTRKLLGVHAIGENATEIIHIGQVVLTMGGTIDYFRDHVFNFPSFAEAYRVAALDGINRL</sequence>
<evidence type="ECO:0000256" key="5">
    <source>
        <dbReference type="ARBA" id="ARBA00022490"/>
    </source>
</evidence>
<evidence type="ECO:0000313" key="15">
    <source>
        <dbReference type="EMBL" id="CEP00060.1"/>
    </source>
</evidence>
<evidence type="ECO:0000256" key="3">
    <source>
        <dbReference type="ARBA" id="ARBA00007532"/>
    </source>
</evidence>
<dbReference type="PANTHER" id="PTHR22912">
    <property type="entry name" value="DISULFIDE OXIDOREDUCTASE"/>
    <property type="match status" value="1"/>
</dbReference>
<dbReference type="InterPro" id="IPR050151">
    <property type="entry name" value="Class-I_Pyr_Nuc-Dis_Oxidored"/>
</dbReference>
<evidence type="ECO:0000256" key="6">
    <source>
        <dbReference type="ARBA" id="ARBA00022630"/>
    </source>
</evidence>
<name>A0A0G4IXL0_PLABS</name>
<keyword evidence="6" id="KW-0285">Flavoprotein</keyword>
<dbReference type="STRING" id="37360.A0A0G4IXL0"/>
<keyword evidence="17" id="KW-1185">Reference proteome</keyword>
<evidence type="ECO:0000256" key="12">
    <source>
        <dbReference type="PIRSR" id="PIRSR000350-3"/>
    </source>
</evidence>
<dbReference type="PANTHER" id="PTHR22912:SF93">
    <property type="entry name" value="SOLUBLE PYRIDINE NUCLEOTIDE TRANSHYDROGENASE"/>
    <property type="match status" value="1"/>
</dbReference>
<dbReference type="GO" id="GO:0050660">
    <property type="term" value="F:flavin adenine dinucleotide binding"/>
    <property type="evidence" value="ECO:0007669"/>
    <property type="project" value="TreeGrafter"/>
</dbReference>
<dbReference type="Proteomes" id="UP000039324">
    <property type="component" value="Unassembled WGS sequence"/>
</dbReference>
<reference evidence="16 18" key="2">
    <citation type="submission" date="2018-03" db="EMBL/GenBank/DDBJ databases">
        <authorList>
            <person name="Fogelqvist J."/>
        </authorList>
    </citation>
    <scope>NUCLEOTIDE SEQUENCE [LARGE SCALE GENOMIC DNA]</scope>
</reference>
<dbReference type="InterPro" id="IPR001100">
    <property type="entry name" value="Pyr_nuc-diS_OxRdtase"/>
</dbReference>
<dbReference type="InterPro" id="IPR023753">
    <property type="entry name" value="FAD/NAD-binding_dom"/>
</dbReference>
<dbReference type="Pfam" id="PF02852">
    <property type="entry name" value="Pyr_redox_dim"/>
    <property type="match status" value="1"/>
</dbReference>
<protein>
    <recommendedName>
        <fullName evidence="4">NAD(P)(+) transhydrogenase (Si-specific)</fullName>
        <ecNumber evidence="4">1.6.1.1</ecNumber>
    </recommendedName>
    <alternativeName>
        <fullName evidence="11">NAD(P)(+) transhydrogenase [B-specific]</fullName>
    </alternativeName>
</protein>
<feature type="binding site" evidence="12">
    <location>
        <begin position="219"/>
        <end position="226"/>
    </location>
    <ligand>
        <name>NAD(+)</name>
        <dbReference type="ChEBI" id="CHEBI:57540"/>
    </ligand>
</feature>
<organism evidence="15 17">
    <name type="scientific">Plasmodiophora brassicae</name>
    <name type="common">Clubroot disease agent</name>
    <dbReference type="NCBI Taxonomy" id="37360"/>
    <lineage>
        <taxon>Eukaryota</taxon>
        <taxon>Sar</taxon>
        <taxon>Rhizaria</taxon>
        <taxon>Endomyxa</taxon>
        <taxon>Phytomyxea</taxon>
        <taxon>Plasmodiophorida</taxon>
        <taxon>Plasmodiophoridae</taxon>
        <taxon>Plasmodiophora</taxon>
    </lineage>
</organism>
<dbReference type="SUPFAM" id="SSF51905">
    <property type="entry name" value="FAD/NAD(P)-binding domain"/>
    <property type="match status" value="1"/>
</dbReference>
<keyword evidence="9" id="KW-0560">Oxidoreductase</keyword>
<dbReference type="EC" id="1.6.1.1" evidence="4"/>
<feature type="domain" description="FAD/NAD(P)-binding" evidence="14">
    <location>
        <begin position="32"/>
        <end position="363"/>
    </location>
</feature>
<feature type="binding site" evidence="12">
    <location>
        <position position="307"/>
    </location>
    <ligand>
        <name>NAD(+)</name>
        <dbReference type="ChEBI" id="CHEBI:57540"/>
    </ligand>
</feature>
<evidence type="ECO:0000313" key="17">
    <source>
        <dbReference type="Proteomes" id="UP000039324"/>
    </source>
</evidence>
<comment type="cofactor">
    <cofactor evidence="12">
        <name>FAD</name>
        <dbReference type="ChEBI" id="CHEBI:57692"/>
    </cofactor>
    <text evidence="12">Binds 1 FAD per subunit.</text>
</comment>
<keyword evidence="8" id="KW-0521">NADP</keyword>
<dbReference type="InterPro" id="IPR036188">
    <property type="entry name" value="FAD/NAD-bd_sf"/>
</dbReference>
<proteinExistence type="inferred from homology"/>
<feature type="binding site" evidence="12">
    <location>
        <position position="348"/>
    </location>
    <ligand>
        <name>FAD</name>
        <dbReference type="ChEBI" id="CHEBI:57692"/>
    </ligand>
</feature>
<dbReference type="GO" id="GO:0004148">
    <property type="term" value="F:dihydrolipoyl dehydrogenase (NADH) activity"/>
    <property type="evidence" value="ECO:0007669"/>
    <property type="project" value="TreeGrafter"/>
</dbReference>
<dbReference type="GO" id="GO:0003957">
    <property type="term" value="F:NAD(P)+ transhydrogenase (Si-specific) activity"/>
    <property type="evidence" value="ECO:0007669"/>
    <property type="project" value="UniProtKB-EC"/>
</dbReference>
<feature type="binding site" evidence="12">
    <location>
        <position position="79"/>
    </location>
    <ligand>
        <name>FAD</name>
        <dbReference type="ChEBI" id="CHEBI:57692"/>
    </ligand>
</feature>
<evidence type="ECO:0000256" key="4">
    <source>
        <dbReference type="ARBA" id="ARBA00012772"/>
    </source>
</evidence>
<evidence type="ECO:0000313" key="16">
    <source>
        <dbReference type="EMBL" id="SPR00179.1"/>
    </source>
</evidence>
<dbReference type="InterPro" id="IPR004099">
    <property type="entry name" value="Pyr_nucl-diS_OxRdtase_dimer"/>
</dbReference>
<dbReference type="FunFam" id="3.30.390.30:FF:000001">
    <property type="entry name" value="Dihydrolipoyl dehydrogenase"/>
    <property type="match status" value="1"/>
</dbReference>
<feature type="domain" description="Pyridine nucleotide-disulphide oxidoreductase dimerisation" evidence="13">
    <location>
        <begin position="383"/>
        <end position="490"/>
    </location>
</feature>
<keyword evidence="16" id="KW-0496">Mitochondrion</keyword>
<evidence type="ECO:0000256" key="1">
    <source>
        <dbReference type="ARBA" id="ARBA00002842"/>
    </source>
</evidence>
<dbReference type="PRINTS" id="PR00368">
    <property type="entry name" value="FADPNR"/>
</dbReference>
<evidence type="ECO:0000256" key="11">
    <source>
        <dbReference type="ARBA" id="ARBA00031183"/>
    </source>
</evidence>
<dbReference type="EMBL" id="OVEO01000013">
    <property type="protein sequence ID" value="SPR00179.1"/>
    <property type="molecule type" value="Genomic_DNA"/>
</dbReference>
<dbReference type="OMA" id="SHCLMAV"/>
<comment type="subcellular location">
    <subcellularLocation>
        <location evidence="2">Cytoplasm</location>
    </subcellularLocation>
</comment>
<dbReference type="GO" id="GO:0005829">
    <property type="term" value="C:cytosol"/>
    <property type="evidence" value="ECO:0007669"/>
    <property type="project" value="TreeGrafter"/>
</dbReference>
<dbReference type="AlphaFoldDB" id="A0A0G4IXL0"/>
<dbReference type="Pfam" id="PF07992">
    <property type="entry name" value="Pyr_redox_2"/>
    <property type="match status" value="1"/>
</dbReference>
<dbReference type="PRINTS" id="PR00411">
    <property type="entry name" value="PNDRDTASEI"/>
</dbReference>
<evidence type="ECO:0000256" key="9">
    <source>
        <dbReference type="ARBA" id="ARBA00023002"/>
    </source>
</evidence>
<dbReference type="Proteomes" id="UP000290189">
    <property type="component" value="Unassembled WGS sequence"/>
</dbReference>
<evidence type="ECO:0000256" key="10">
    <source>
        <dbReference type="ARBA" id="ARBA00023027"/>
    </source>
</evidence>
<keyword evidence="5" id="KW-0963">Cytoplasm</keyword>
<dbReference type="GO" id="GO:0006103">
    <property type="term" value="P:2-oxoglutarate metabolic process"/>
    <property type="evidence" value="ECO:0007669"/>
    <property type="project" value="TreeGrafter"/>
</dbReference>
<comment type="similarity">
    <text evidence="3">Belongs to the class-I pyridine nucleotide-disulfide oxidoreductase family.</text>
</comment>
<dbReference type="InterPro" id="IPR016156">
    <property type="entry name" value="FAD/NAD-linked_Rdtase_dimer_sf"/>
</dbReference>
<evidence type="ECO:0000313" key="18">
    <source>
        <dbReference type="Proteomes" id="UP000290189"/>
    </source>
</evidence>
<evidence type="ECO:0000256" key="2">
    <source>
        <dbReference type="ARBA" id="ARBA00004496"/>
    </source>
</evidence>
<gene>
    <name evidence="15" type="ORF">PBRA_007794</name>
    <name evidence="16" type="ORF">PLBR_LOCUS7394</name>
</gene>
<evidence type="ECO:0000256" key="8">
    <source>
        <dbReference type="ARBA" id="ARBA00022857"/>
    </source>
</evidence>
<keyword evidence="7 12" id="KW-0274">FAD</keyword>